<comment type="caution">
    <text evidence="1">The sequence shown here is derived from an EMBL/GenBank/DDBJ whole genome shotgun (WGS) entry which is preliminary data.</text>
</comment>
<evidence type="ECO:0000313" key="1">
    <source>
        <dbReference type="EMBL" id="GJT48466.1"/>
    </source>
</evidence>
<proteinExistence type="predicted"/>
<protein>
    <recommendedName>
        <fullName evidence="3">Integrase, catalytic region, zinc finger, CCHC-type, peptidase aspartic, catalytic</fullName>
    </recommendedName>
</protein>
<evidence type="ECO:0008006" key="3">
    <source>
        <dbReference type="Google" id="ProtNLM"/>
    </source>
</evidence>
<evidence type="ECO:0000313" key="2">
    <source>
        <dbReference type="Proteomes" id="UP001151760"/>
    </source>
</evidence>
<gene>
    <name evidence="1" type="ORF">Tco_0974623</name>
</gene>
<dbReference type="Proteomes" id="UP001151760">
    <property type="component" value="Unassembled WGS sequence"/>
</dbReference>
<reference evidence="1" key="2">
    <citation type="submission" date="2022-01" db="EMBL/GenBank/DDBJ databases">
        <authorList>
            <person name="Yamashiro T."/>
            <person name="Shiraishi A."/>
            <person name="Satake H."/>
            <person name="Nakayama K."/>
        </authorList>
    </citation>
    <scope>NUCLEOTIDE SEQUENCE</scope>
</reference>
<reference evidence="1" key="1">
    <citation type="journal article" date="2022" name="Int. J. Mol. Sci.">
        <title>Draft Genome of Tanacetum Coccineum: Genomic Comparison of Closely Related Tanacetum-Family Plants.</title>
        <authorList>
            <person name="Yamashiro T."/>
            <person name="Shiraishi A."/>
            <person name="Nakayama K."/>
            <person name="Satake H."/>
        </authorList>
    </citation>
    <scope>NUCLEOTIDE SEQUENCE</scope>
</reference>
<accession>A0ABQ5EC32</accession>
<keyword evidence="2" id="KW-1185">Reference proteome</keyword>
<organism evidence="1 2">
    <name type="scientific">Tanacetum coccineum</name>
    <dbReference type="NCBI Taxonomy" id="301880"/>
    <lineage>
        <taxon>Eukaryota</taxon>
        <taxon>Viridiplantae</taxon>
        <taxon>Streptophyta</taxon>
        <taxon>Embryophyta</taxon>
        <taxon>Tracheophyta</taxon>
        <taxon>Spermatophyta</taxon>
        <taxon>Magnoliopsida</taxon>
        <taxon>eudicotyledons</taxon>
        <taxon>Gunneridae</taxon>
        <taxon>Pentapetalae</taxon>
        <taxon>asterids</taxon>
        <taxon>campanulids</taxon>
        <taxon>Asterales</taxon>
        <taxon>Asteraceae</taxon>
        <taxon>Asteroideae</taxon>
        <taxon>Anthemideae</taxon>
        <taxon>Anthemidinae</taxon>
        <taxon>Tanacetum</taxon>
    </lineage>
</organism>
<sequence length="297" mass="33921">MYNSWQSRMLLYIKGKEHGRIMLNSVLNGPLVYGTIEVDGVTRLKTYEELSNKEKLQDDCDLRATNIVLQGTELSYQERECKLYNEFDKFASVKGETLHEYYMRFAQLMNDINIIGMTMHQVYVNTKFLNGLQPEWSKFMTTVKLAKSSQNAYHTTAISQHPQPEFPQLDSGLAIPSSLPRDDPITSLNKAIAFLNTTFALRYPPTNNQLMTSSNPRNQAIVQDGRVIVQQVQGRQSQSFVGNGSKSNVIEEHMARQCTQPKRPRNSTWFKKKLMLVEAQESGQVLDEEQLAFLADP</sequence>
<dbReference type="EMBL" id="BQNB010016156">
    <property type="protein sequence ID" value="GJT48466.1"/>
    <property type="molecule type" value="Genomic_DNA"/>
</dbReference>
<name>A0ABQ5EC32_9ASTR</name>